<evidence type="ECO:0000259" key="1">
    <source>
        <dbReference type="Pfam" id="PF07862"/>
    </source>
</evidence>
<dbReference type="NCBIfam" id="TIGR03798">
    <property type="entry name" value="leader_Nif11"/>
    <property type="match status" value="1"/>
</dbReference>
<dbReference type="Pfam" id="PF07862">
    <property type="entry name" value="Nif11"/>
    <property type="match status" value="1"/>
</dbReference>
<dbReference type="RefSeq" id="WP_194700842.1">
    <property type="nucleotide sequence ID" value="NZ_JADKNH010000003.1"/>
</dbReference>
<dbReference type="InterPro" id="IPR022516">
    <property type="entry name" value="CHP03798_Ocin"/>
</dbReference>
<comment type="caution">
    <text evidence="2">The sequence shown here is derived from an EMBL/GenBank/DDBJ whole genome shotgun (WGS) entry which is preliminary data.</text>
</comment>
<feature type="domain" description="Nif11" evidence="1">
    <location>
        <begin position="2"/>
        <end position="47"/>
    </location>
</feature>
<gene>
    <name evidence="2" type="ORF">ISU02_05700</name>
</gene>
<reference evidence="2 3" key="1">
    <citation type="submission" date="2020-11" db="EMBL/GenBank/DDBJ databases">
        <title>Fusibacter basophilias sp. nov.</title>
        <authorList>
            <person name="Qiu D."/>
        </authorList>
    </citation>
    <scope>NUCLEOTIDE SEQUENCE [LARGE SCALE GENOMIC DNA]</scope>
    <source>
        <strain evidence="2 3">Q10-2</strain>
    </source>
</reference>
<sequence>MDEIKRFNKDAIEDKTLLEAIKAIGNDVEKIVAFANAKGYKFTLEDLNSQKDKSGELSEEELGDVAGGLVCVASGKGDFDHVVGGIADALFVL</sequence>
<dbReference type="InterPro" id="IPR012903">
    <property type="entry name" value="Nif11"/>
</dbReference>
<organism evidence="2 3">
    <name type="scientific">Fusibacter ferrireducens</name>
    <dbReference type="NCBI Taxonomy" id="2785058"/>
    <lineage>
        <taxon>Bacteria</taxon>
        <taxon>Bacillati</taxon>
        <taxon>Bacillota</taxon>
        <taxon>Clostridia</taxon>
        <taxon>Eubacteriales</taxon>
        <taxon>Eubacteriales Family XII. Incertae Sedis</taxon>
        <taxon>Fusibacter</taxon>
    </lineage>
</organism>
<dbReference type="EMBL" id="JADKNH010000003">
    <property type="protein sequence ID" value="MBF4692601.1"/>
    <property type="molecule type" value="Genomic_DNA"/>
</dbReference>
<dbReference type="Proteomes" id="UP000614200">
    <property type="component" value="Unassembled WGS sequence"/>
</dbReference>
<keyword evidence="3" id="KW-1185">Reference proteome</keyword>
<name>A0ABR9ZQK9_9FIRM</name>
<protein>
    <submittedName>
        <fullName evidence="2">Nif11-like leader peptide family RiPP</fullName>
    </submittedName>
</protein>
<proteinExistence type="predicted"/>
<accession>A0ABR9ZQK9</accession>
<evidence type="ECO:0000313" key="3">
    <source>
        <dbReference type="Proteomes" id="UP000614200"/>
    </source>
</evidence>
<evidence type="ECO:0000313" key="2">
    <source>
        <dbReference type="EMBL" id="MBF4692601.1"/>
    </source>
</evidence>